<dbReference type="Pfam" id="PF19584">
    <property type="entry name" value="MCAfunc"/>
    <property type="match status" value="1"/>
</dbReference>
<dbReference type="PANTHER" id="PTHR46604">
    <property type="entry name" value="PROTEIN MID1-COMPLEMENTING ACTIVITY 1"/>
    <property type="match status" value="1"/>
</dbReference>
<organism evidence="3 4">
    <name type="scientific">Oryza meyeriana var. granulata</name>
    <dbReference type="NCBI Taxonomy" id="110450"/>
    <lineage>
        <taxon>Eukaryota</taxon>
        <taxon>Viridiplantae</taxon>
        <taxon>Streptophyta</taxon>
        <taxon>Embryophyta</taxon>
        <taxon>Tracheophyta</taxon>
        <taxon>Spermatophyta</taxon>
        <taxon>Magnoliopsida</taxon>
        <taxon>Liliopsida</taxon>
        <taxon>Poales</taxon>
        <taxon>Poaceae</taxon>
        <taxon>BOP clade</taxon>
        <taxon>Oryzoideae</taxon>
        <taxon>Oryzeae</taxon>
        <taxon>Oryzinae</taxon>
        <taxon>Oryza</taxon>
        <taxon>Oryza meyeriana</taxon>
    </lineage>
</organism>
<dbReference type="InterPro" id="IPR001245">
    <property type="entry name" value="Ser-Thr/Tyr_kinase_cat_dom"/>
</dbReference>
<dbReference type="CDD" id="cd21037">
    <property type="entry name" value="MLKL_NTD"/>
    <property type="match status" value="1"/>
</dbReference>
<feature type="domain" description="Serine-threonine/tyrosine-protein kinase catalytic" evidence="1">
    <location>
        <begin position="171"/>
        <end position="277"/>
    </location>
</feature>
<reference evidence="3 4" key="1">
    <citation type="submission" date="2019-11" db="EMBL/GenBank/DDBJ databases">
        <title>Whole genome sequence of Oryza granulata.</title>
        <authorList>
            <person name="Li W."/>
        </authorList>
    </citation>
    <scope>NUCLEOTIDE SEQUENCE [LARGE SCALE GENOMIC DNA]</scope>
    <source>
        <strain evidence="4">cv. Menghai</strain>
        <tissue evidence="3">Leaf</tissue>
    </source>
</reference>
<dbReference type="Gene3D" id="1.20.930.20">
    <property type="entry name" value="Adaptor protein Cbl, N-terminal domain"/>
    <property type="match status" value="1"/>
</dbReference>
<name>A0A6G1C6J0_9ORYZ</name>
<evidence type="ECO:0000259" key="1">
    <source>
        <dbReference type="Pfam" id="PF07714"/>
    </source>
</evidence>
<feature type="domain" description="MCAfunc" evidence="2">
    <location>
        <begin position="21"/>
        <end position="135"/>
    </location>
</feature>
<proteinExistence type="predicted"/>
<evidence type="ECO:0000313" key="4">
    <source>
        <dbReference type="Proteomes" id="UP000479710"/>
    </source>
</evidence>
<dbReference type="InterPro" id="IPR059179">
    <property type="entry name" value="MLKL-like_MCAfunc"/>
</dbReference>
<accession>A0A6G1C6J0</accession>
<keyword evidence="4" id="KW-1185">Reference proteome</keyword>
<sequence length="296" mass="33430">MEVCCCLGSAAQLPGVDVAGLVKLIREAVQTVRRNKEDCALLAERADLILDLLRRVQQSNVIEDPGMWKPTEGLRSSLHRALALVGSCQERSYAYLLWRGGHIANELRKVLSDLEFYVAHLTALITIINHDQITRYFLIQQPADDVQLQEGAQATVGLPVHHTIEHNDRGYVAPEYKRGGYLSLKTDVYSFGATLLEIIRGSRIPPSTLELSDESRDFGPLNKWAWDLWREGNLMEFIDPSLHGETHAAADIQRWVQIALLCVQHSPEERPDMWDVVLMLSSDIVILPKPNRPAYY</sequence>
<dbReference type="Gene3D" id="1.10.510.10">
    <property type="entry name" value="Transferase(Phosphotransferase) domain 1"/>
    <property type="match status" value="1"/>
</dbReference>
<dbReference type="Proteomes" id="UP000479710">
    <property type="component" value="Unassembled WGS sequence"/>
</dbReference>
<dbReference type="Pfam" id="PF07714">
    <property type="entry name" value="PK_Tyr_Ser-Thr"/>
    <property type="match status" value="1"/>
</dbReference>
<dbReference type="InterPro" id="IPR011009">
    <property type="entry name" value="Kinase-like_dom_sf"/>
</dbReference>
<gene>
    <name evidence="3" type="ORF">E2562_019747</name>
</gene>
<dbReference type="GO" id="GO:0004672">
    <property type="term" value="F:protein kinase activity"/>
    <property type="evidence" value="ECO:0007669"/>
    <property type="project" value="InterPro"/>
</dbReference>
<dbReference type="PANTHER" id="PTHR46604:SF1">
    <property type="entry name" value="OS11G0665800 PROTEIN"/>
    <property type="match status" value="1"/>
</dbReference>
<comment type="caution">
    <text evidence="3">The sequence shown here is derived from an EMBL/GenBank/DDBJ whole genome shotgun (WGS) entry which is preliminary data.</text>
</comment>
<dbReference type="GO" id="GO:0007166">
    <property type="term" value="P:cell surface receptor signaling pathway"/>
    <property type="evidence" value="ECO:0007669"/>
    <property type="project" value="InterPro"/>
</dbReference>
<dbReference type="AlphaFoldDB" id="A0A6G1C6J0"/>
<evidence type="ECO:0000259" key="2">
    <source>
        <dbReference type="Pfam" id="PF19584"/>
    </source>
</evidence>
<dbReference type="InterPro" id="IPR045766">
    <property type="entry name" value="MCAfunc"/>
</dbReference>
<dbReference type="InterPro" id="IPR036537">
    <property type="entry name" value="Adaptor_Cbl_N_dom_sf"/>
</dbReference>
<dbReference type="EMBL" id="SPHZ02000010">
    <property type="protein sequence ID" value="KAF0896265.1"/>
    <property type="molecule type" value="Genomic_DNA"/>
</dbReference>
<dbReference type="OrthoDB" id="642024at2759"/>
<evidence type="ECO:0000313" key="3">
    <source>
        <dbReference type="EMBL" id="KAF0896265.1"/>
    </source>
</evidence>
<dbReference type="SUPFAM" id="SSF56112">
    <property type="entry name" value="Protein kinase-like (PK-like)"/>
    <property type="match status" value="1"/>
</dbReference>
<protein>
    <submittedName>
        <fullName evidence="3">Uncharacterized protein</fullName>
    </submittedName>
</protein>